<evidence type="ECO:0000313" key="1">
    <source>
        <dbReference type="EMBL" id="QDP81402.1"/>
    </source>
</evidence>
<dbReference type="EMBL" id="CP041695">
    <property type="protein sequence ID" value="QDP81402.1"/>
    <property type="molecule type" value="Genomic_DNA"/>
</dbReference>
<evidence type="ECO:0000313" key="2">
    <source>
        <dbReference type="Proteomes" id="UP000317039"/>
    </source>
</evidence>
<name>A0A516NR65_9NOCA</name>
<dbReference type="RefSeq" id="WP_143982492.1">
    <property type="nucleotide sequence ID" value="NZ_CP041695.1"/>
</dbReference>
<dbReference type="AlphaFoldDB" id="A0A516NR65"/>
<accession>A0A516NR65</accession>
<proteinExistence type="predicted"/>
<sequence>MEMEPFTVTLARTGQAAQQEETTVDELLIAYPGGPEIRISLQTLDGRPHFALGIDSTPDSEILHVFELLPAAANAFRIRTESRRRVTKPTH</sequence>
<gene>
    <name evidence="1" type="ORF">FOH10_24455</name>
</gene>
<reference evidence="1 2" key="1">
    <citation type="submission" date="2019-07" db="EMBL/GenBank/DDBJ databases">
        <title>Complete Genome Sequence and Methylome Analysis of Nocardia otitidis-caviarum NEB252.</title>
        <authorList>
            <person name="Fomenkov A."/>
            <person name="Anton B.P."/>
            <person name="Vincze T."/>
            <person name="Roberts R.J."/>
        </authorList>
    </citation>
    <scope>NUCLEOTIDE SEQUENCE [LARGE SCALE GENOMIC DNA]</scope>
    <source>
        <strain evidence="1 2">NEB252</strain>
    </source>
</reference>
<organism evidence="1 2">
    <name type="scientific">Nocardia otitidiscaviarum</name>
    <dbReference type="NCBI Taxonomy" id="1823"/>
    <lineage>
        <taxon>Bacteria</taxon>
        <taxon>Bacillati</taxon>
        <taxon>Actinomycetota</taxon>
        <taxon>Actinomycetes</taxon>
        <taxon>Mycobacteriales</taxon>
        <taxon>Nocardiaceae</taxon>
        <taxon>Nocardia</taxon>
    </lineage>
</organism>
<dbReference type="KEGG" id="nod:FOH10_24455"/>
<dbReference type="GeneID" id="80335516"/>
<dbReference type="Proteomes" id="UP000317039">
    <property type="component" value="Chromosome"/>
</dbReference>
<protein>
    <submittedName>
        <fullName evidence="1">Uncharacterized protein</fullName>
    </submittedName>
</protein>